<dbReference type="AlphaFoldDB" id="A0AAV7FDU9"/>
<gene>
    <name evidence="1" type="ORF">H6P81_002754</name>
</gene>
<dbReference type="Proteomes" id="UP000825729">
    <property type="component" value="Unassembled WGS sequence"/>
</dbReference>
<dbReference type="Pfam" id="PF14476">
    <property type="entry name" value="Chloroplast_duf"/>
    <property type="match status" value="1"/>
</dbReference>
<sequence>MTARRDVGSSSQAAAFQVSSPALYSATTGLLLVMNKIQPSQLAEEQRNAARLFHQLYSQIQTTLNMGNPSPSEAERIMEKILALDKAYLLPLMPEMLEKFPKKVEPYACGRLYCNNLHGILRRRQPTRILTDGSTISKKN</sequence>
<evidence type="ECO:0000313" key="2">
    <source>
        <dbReference type="Proteomes" id="UP000825729"/>
    </source>
</evidence>
<dbReference type="PANTHER" id="PTHR33358:SF12">
    <property type="entry name" value="F-BOX PROTEIN WITH A DOMAIN PROTEIN"/>
    <property type="match status" value="1"/>
</dbReference>
<comment type="caution">
    <text evidence="1">The sequence shown here is derived from an EMBL/GenBank/DDBJ whole genome shotgun (WGS) entry which is preliminary data.</text>
</comment>
<proteinExistence type="predicted"/>
<accession>A0AAV7FDU9</accession>
<keyword evidence="2" id="KW-1185">Reference proteome</keyword>
<reference evidence="1 2" key="1">
    <citation type="submission" date="2021-07" db="EMBL/GenBank/DDBJ databases">
        <title>The Aristolochia fimbriata genome: insights into angiosperm evolution, floral development and chemical biosynthesis.</title>
        <authorList>
            <person name="Jiao Y."/>
        </authorList>
    </citation>
    <scope>NUCLEOTIDE SEQUENCE [LARGE SCALE GENOMIC DNA]</scope>
    <source>
        <strain evidence="1">IBCAS-2021</strain>
        <tissue evidence="1">Leaf</tissue>
    </source>
</reference>
<dbReference type="PANTHER" id="PTHR33358">
    <property type="entry name" value="F-BOX PROTEIN WITH A DOMAIN PROTEIN"/>
    <property type="match status" value="1"/>
</dbReference>
<dbReference type="EMBL" id="JAINDJ010000002">
    <property type="protein sequence ID" value="KAG9458246.1"/>
    <property type="molecule type" value="Genomic_DNA"/>
</dbReference>
<protein>
    <submittedName>
        <fullName evidence="1">Uncharacterized protein</fullName>
    </submittedName>
</protein>
<dbReference type="InterPro" id="IPR027949">
    <property type="entry name" value="Chloroplast_duf"/>
</dbReference>
<evidence type="ECO:0000313" key="1">
    <source>
        <dbReference type="EMBL" id="KAG9458246.1"/>
    </source>
</evidence>
<organism evidence="1 2">
    <name type="scientific">Aristolochia fimbriata</name>
    <name type="common">White veined hardy Dutchman's pipe vine</name>
    <dbReference type="NCBI Taxonomy" id="158543"/>
    <lineage>
        <taxon>Eukaryota</taxon>
        <taxon>Viridiplantae</taxon>
        <taxon>Streptophyta</taxon>
        <taxon>Embryophyta</taxon>
        <taxon>Tracheophyta</taxon>
        <taxon>Spermatophyta</taxon>
        <taxon>Magnoliopsida</taxon>
        <taxon>Magnoliidae</taxon>
        <taxon>Piperales</taxon>
        <taxon>Aristolochiaceae</taxon>
        <taxon>Aristolochia</taxon>
    </lineage>
</organism>
<name>A0AAV7FDU9_ARIFI</name>